<name>A0A4R2JR31_9PSEU</name>
<dbReference type="GO" id="GO:0018836">
    <property type="term" value="F:alkylmercury lyase activity"/>
    <property type="evidence" value="ECO:0007669"/>
    <property type="project" value="InterPro"/>
</dbReference>
<accession>A0A4R2JR31</accession>
<dbReference type="EMBL" id="SLWS01000004">
    <property type="protein sequence ID" value="TCO59279.1"/>
    <property type="molecule type" value="Genomic_DNA"/>
</dbReference>
<proteinExistence type="predicted"/>
<protein>
    <submittedName>
        <fullName evidence="1">Alkylmercury lyase-like protein</fullName>
    </submittedName>
</protein>
<keyword evidence="2" id="KW-1185">Reference proteome</keyword>
<organism evidence="1 2">
    <name type="scientific">Actinocrispum wychmicini</name>
    <dbReference type="NCBI Taxonomy" id="1213861"/>
    <lineage>
        <taxon>Bacteria</taxon>
        <taxon>Bacillati</taxon>
        <taxon>Actinomycetota</taxon>
        <taxon>Actinomycetes</taxon>
        <taxon>Pseudonocardiales</taxon>
        <taxon>Pseudonocardiaceae</taxon>
        <taxon>Actinocrispum</taxon>
    </lineage>
</organism>
<keyword evidence="1" id="KW-0456">Lyase</keyword>
<dbReference type="OrthoDB" id="7185309at2"/>
<dbReference type="Pfam" id="PF03243">
    <property type="entry name" value="MerB"/>
    <property type="match status" value="1"/>
</dbReference>
<dbReference type="AlphaFoldDB" id="A0A4R2JR31"/>
<evidence type="ECO:0000313" key="1">
    <source>
        <dbReference type="EMBL" id="TCO59279.1"/>
    </source>
</evidence>
<gene>
    <name evidence="1" type="ORF">EV192_104120</name>
</gene>
<dbReference type="InterPro" id="IPR053717">
    <property type="entry name" value="MerB_lyase_sf"/>
</dbReference>
<dbReference type="RefSeq" id="WP_132117076.1">
    <property type="nucleotide sequence ID" value="NZ_SLWS01000004.1"/>
</dbReference>
<sequence>MKLQILSVPDCPNVAPLQQRLAAVLAGREDVTVTAEVIDTPEQAIRVGMNGSPTVLVNGIDPFAEPGHAPSVSCRLYRDETGNPTGTPSVAQLRTALNVPGTPPPAVTVAAAALAEQDCCSRPENTADTSAEGLRTRIAPTDPAARAVHQAILRAFATTGEPPTNAALQQIAAANGATADTILTQLHDADVIRLNPARAIGVAYPFSAVPTRHRVQLTTGVEVSAMCAIDALGIPAMLDTDATVISTDPVTHQPVTITVHKRHYAWNPATAVVFYSAAVGTGPSADCCCDDLNTFTSAATAGIWMREHPSIPGELLDPMTAERLGQHIFGALLDRQTFLPRTVGELA</sequence>
<comment type="caution">
    <text evidence="1">The sequence shown here is derived from an EMBL/GenBank/DDBJ whole genome shotgun (WGS) entry which is preliminary data.</text>
</comment>
<dbReference type="SUPFAM" id="SSF160387">
    <property type="entry name" value="NosL/MerB-like"/>
    <property type="match status" value="1"/>
</dbReference>
<dbReference type="Proteomes" id="UP000295680">
    <property type="component" value="Unassembled WGS sequence"/>
</dbReference>
<dbReference type="InterPro" id="IPR004927">
    <property type="entry name" value="MerB"/>
</dbReference>
<dbReference type="Gene3D" id="3.30.450.410">
    <property type="match status" value="1"/>
</dbReference>
<evidence type="ECO:0000313" key="2">
    <source>
        <dbReference type="Proteomes" id="UP000295680"/>
    </source>
</evidence>
<reference evidence="1 2" key="1">
    <citation type="submission" date="2019-03" db="EMBL/GenBank/DDBJ databases">
        <title>Genomic Encyclopedia of Type Strains, Phase IV (KMG-IV): sequencing the most valuable type-strain genomes for metagenomic binning, comparative biology and taxonomic classification.</title>
        <authorList>
            <person name="Goeker M."/>
        </authorList>
    </citation>
    <scope>NUCLEOTIDE SEQUENCE [LARGE SCALE GENOMIC DNA]</scope>
    <source>
        <strain evidence="1 2">DSM 45934</strain>
    </source>
</reference>